<evidence type="ECO:0000313" key="2">
    <source>
        <dbReference type="Proteomes" id="UP000606498"/>
    </source>
</evidence>
<organism evidence="1 2">
    <name type="scientific">Shewanella carassii</name>
    <dbReference type="NCBI Taxonomy" id="1987584"/>
    <lineage>
        <taxon>Bacteria</taxon>
        <taxon>Pseudomonadati</taxon>
        <taxon>Pseudomonadota</taxon>
        <taxon>Gammaproteobacteria</taxon>
        <taxon>Alteromonadales</taxon>
        <taxon>Shewanellaceae</taxon>
        <taxon>Shewanella</taxon>
    </lineage>
</organism>
<sequence length="145" mass="16236">MPLPFNKTSTEAGIIMLPPKMTEDAMTLTQLKKLLQQCPNATADYPFGPEARVYKVMGKMFALLAEQETPPRVTLKAKPADVQALIDSFEAIVPGYYMNKQHWFTLTLNGEVSEDMLRDLIEASYALVVSKLTQAQQAQLQQQNT</sequence>
<protein>
    <recommendedName>
        <fullName evidence="3">MmcQ/YjbR family DNA-binding protein</fullName>
    </recommendedName>
</protein>
<reference evidence="2" key="1">
    <citation type="journal article" date="2019" name="Int. J. Syst. Evol. Microbiol.">
        <title>The Global Catalogue of Microorganisms (GCM) 10K type strain sequencing project: providing services to taxonomists for standard genome sequencing and annotation.</title>
        <authorList>
            <consortium name="The Broad Institute Genomics Platform"/>
            <consortium name="The Broad Institute Genome Sequencing Center for Infectious Disease"/>
            <person name="Wu L."/>
            <person name="Ma J."/>
        </authorList>
    </citation>
    <scope>NUCLEOTIDE SEQUENCE [LARGE SCALE GENOMIC DNA]</scope>
    <source>
        <strain evidence="2">CGMCC 1.16033</strain>
    </source>
</reference>
<dbReference type="InterPro" id="IPR058532">
    <property type="entry name" value="YjbR/MT2646/Rv2570-like"/>
</dbReference>
<dbReference type="InterPro" id="IPR038056">
    <property type="entry name" value="YjbR-like_sf"/>
</dbReference>
<name>A0ABQ1T0Q1_9GAMM</name>
<accession>A0ABQ1T0Q1</accession>
<dbReference type="SUPFAM" id="SSF142906">
    <property type="entry name" value="YjbR-like"/>
    <property type="match status" value="1"/>
</dbReference>
<evidence type="ECO:0008006" key="3">
    <source>
        <dbReference type="Google" id="ProtNLM"/>
    </source>
</evidence>
<comment type="caution">
    <text evidence="1">The sequence shown here is derived from an EMBL/GenBank/DDBJ whole genome shotgun (WGS) entry which is preliminary data.</text>
</comment>
<dbReference type="Proteomes" id="UP000606498">
    <property type="component" value="Unassembled WGS sequence"/>
</dbReference>
<dbReference type="InterPro" id="IPR007351">
    <property type="entry name" value="YjbR"/>
</dbReference>
<gene>
    <name evidence="1" type="ORF">GCM10011520_06580</name>
</gene>
<keyword evidence="2" id="KW-1185">Reference proteome</keyword>
<dbReference type="PANTHER" id="PTHR35145">
    <property type="entry name" value="CYTOPLASMIC PROTEIN-RELATED"/>
    <property type="match status" value="1"/>
</dbReference>
<evidence type="ECO:0000313" key="1">
    <source>
        <dbReference type="EMBL" id="GGE68663.1"/>
    </source>
</evidence>
<proteinExistence type="predicted"/>
<dbReference type="EMBL" id="BMKO01000001">
    <property type="protein sequence ID" value="GGE68663.1"/>
    <property type="molecule type" value="Genomic_DNA"/>
</dbReference>
<dbReference type="Pfam" id="PF04237">
    <property type="entry name" value="YjbR"/>
    <property type="match status" value="1"/>
</dbReference>
<dbReference type="Gene3D" id="3.90.1150.30">
    <property type="match status" value="1"/>
</dbReference>
<dbReference type="PANTHER" id="PTHR35145:SF1">
    <property type="entry name" value="CYTOPLASMIC PROTEIN"/>
    <property type="match status" value="1"/>
</dbReference>